<dbReference type="AlphaFoldDB" id="A0A7X2IQV7"/>
<feature type="transmembrane region" description="Helical" evidence="1">
    <location>
        <begin position="12"/>
        <end position="34"/>
    </location>
</feature>
<gene>
    <name evidence="2" type="ORF">GJ700_21745</name>
</gene>
<evidence type="ECO:0000313" key="3">
    <source>
        <dbReference type="Proteomes" id="UP000446768"/>
    </source>
</evidence>
<keyword evidence="1" id="KW-0472">Membrane</keyword>
<feature type="transmembrane region" description="Helical" evidence="1">
    <location>
        <begin position="46"/>
        <end position="66"/>
    </location>
</feature>
<evidence type="ECO:0000313" key="2">
    <source>
        <dbReference type="EMBL" id="MRV74334.1"/>
    </source>
</evidence>
<reference evidence="2 3" key="1">
    <citation type="submission" date="2019-11" db="EMBL/GenBank/DDBJ databases">
        <title>Novel species isolated from a subtropical stream in China.</title>
        <authorList>
            <person name="Lu H."/>
        </authorList>
    </citation>
    <scope>NUCLEOTIDE SEQUENCE [LARGE SCALE GENOMIC DNA]</scope>
    <source>
        <strain evidence="2 3">FT92W</strain>
    </source>
</reference>
<organism evidence="2 3">
    <name type="scientific">Pseudoduganella rivuli</name>
    <dbReference type="NCBI Taxonomy" id="2666085"/>
    <lineage>
        <taxon>Bacteria</taxon>
        <taxon>Pseudomonadati</taxon>
        <taxon>Pseudomonadota</taxon>
        <taxon>Betaproteobacteria</taxon>
        <taxon>Burkholderiales</taxon>
        <taxon>Oxalobacteraceae</taxon>
        <taxon>Telluria group</taxon>
        <taxon>Pseudoduganella</taxon>
    </lineage>
</organism>
<dbReference type="EMBL" id="WKJJ01000014">
    <property type="protein sequence ID" value="MRV74334.1"/>
    <property type="molecule type" value="Genomic_DNA"/>
</dbReference>
<keyword evidence="1" id="KW-1133">Transmembrane helix</keyword>
<dbReference type="Proteomes" id="UP000446768">
    <property type="component" value="Unassembled WGS sequence"/>
</dbReference>
<dbReference type="RefSeq" id="WP_154377815.1">
    <property type="nucleotide sequence ID" value="NZ_WKJJ01000014.1"/>
</dbReference>
<keyword evidence="3" id="KW-1185">Reference proteome</keyword>
<proteinExistence type="predicted"/>
<evidence type="ECO:0000256" key="1">
    <source>
        <dbReference type="SAM" id="Phobius"/>
    </source>
</evidence>
<evidence type="ECO:0008006" key="4">
    <source>
        <dbReference type="Google" id="ProtNLM"/>
    </source>
</evidence>
<protein>
    <recommendedName>
        <fullName evidence="4">Bacterial Pleckstrin homology domain-containing protein</fullName>
    </recommendedName>
</protein>
<comment type="caution">
    <text evidence="2">The sequence shown here is derived from an EMBL/GenBank/DDBJ whole genome shotgun (WGS) entry which is preliminary data.</text>
</comment>
<sequence>MKNIPTSPRQLVYMALTLFAPLLLTVALICWAPAKPGQTQADTLVAAGVVAGVVLLFAAILAVSAMRHAIDITPGALVVKHSMYTLTVNRADVTSVTVQEIPAIADARLSTRKNGTALFGYYSGWFWDTRGGLTFCAVSAHPIYMVTLEGNAPCRQLVLSASPEVARAIGAWGA</sequence>
<keyword evidence="1" id="KW-0812">Transmembrane</keyword>
<name>A0A7X2IQV7_9BURK</name>
<accession>A0A7X2IQV7</accession>